<dbReference type="Gene3D" id="3.30.420.10">
    <property type="entry name" value="Ribonuclease H-like superfamily/Ribonuclease H"/>
    <property type="match status" value="1"/>
</dbReference>
<dbReference type="PANTHER" id="PTHR48475">
    <property type="entry name" value="RIBONUCLEASE H"/>
    <property type="match status" value="1"/>
</dbReference>
<dbReference type="AlphaFoldDB" id="A0AAW2Q1G2"/>
<dbReference type="GO" id="GO:0003676">
    <property type="term" value="F:nucleic acid binding"/>
    <property type="evidence" value="ECO:0007669"/>
    <property type="project" value="InterPro"/>
</dbReference>
<dbReference type="InterPro" id="IPR036397">
    <property type="entry name" value="RNaseH_sf"/>
</dbReference>
<dbReference type="SUPFAM" id="SSF53098">
    <property type="entry name" value="Ribonuclease H-like"/>
    <property type="match status" value="1"/>
</dbReference>
<dbReference type="EMBL" id="JACGWJ010000016">
    <property type="protein sequence ID" value="KAL0361570.1"/>
    <property type="molecule type" value="Genomic_DNA"/>
</dbReference>
<accession>A0AAW2Q1G2</accession>
<reference evidence="2" key="1">
    <citation type="submission" date="2020-06" db="EMBL/GenBank/DDBJ databases">
        <authorList>
            <person name="Li T."/>
            <person name="Hu X."/>
            <person name="Zhang T."/>
            <person name="Song X."/>
            <person name="Zhang H."/>
            <person name="Dai N."/>
            <person name="Sheng W."/>
            <person name="Hou X."/>
            <person name="Wei L."/>
        </authorList>
    </citation>
    <scope>NUCLEOTIDE SEQUENCE</scope>
    <source>
        <strain evidence="2">G02</strain>
        <tissue evidence="2">Leaf</tissue>
    </source>
</reference>
<protein>
    <recommendedName>
        <fullName evidence="3">Integrase catalytic domain-containing protein</fullName>
    </recommendedName>
</protein>
<proteinExistence type="predicted"/>
<evidence type="ECO:0000313" key="2">
    <source>
        <dbReference type="EMBL" id="KAL0361570.1"/>
    </source>
</evidence>
<evidence type="ECO:0000256" key="1">
    <source>
        <dbReference type="SAM" id="MobiDB-lite"/>
    </source>
</evidence>
<comment type="caution">
    <text evidence="2">The sequence shown here is derived from an EMBL/GenBank/DDBJ whole genome shotgun (WGS) entry which is preliminary data.</text>
</comment>
<dbReference type="PANTHER" id="PTHR48475:SF2">
    <property type="entry name" value="RIBONUCLEASE H"/>
    <property type="match status" value="1"/>
</dbReference>
<evidence type="ECO:0008006" key="3">
    <source>
        <dbReference type="Google" id="ProtNLM"/>
    </source>
</evidence>
<feature type="region of interest" description="Disordered" evidence="1">
    <location>
        <begin position="156"/>
        <end position="196"/>
    </location>
</feature>
<feature type="compositionally biased region" description="Basic and acidic residues" evidence="1">
    <location>
        <begin position="186"/>
        <end position="196"/>
    </location>
</feature>
<reference evidence="2" key="2">
    <citation type="journal article" date="2024" name="Plant">
        <title>Genomic evolution and insights into agronomic trait innovations of Sesamum species.</title>
        <authorList>
            <person name="Miao H."/>
            <person name="Wang L."/>
            <person name="Qu L."/>
            <person name="Liu H."/>
            <person name="Sun Y."/>
            <person name="Le M."/>
            <person name="Wang Q."/>
            <person name="Wei S."/>
            <person name="Zheng Y."/>
            <person name="Lin W."/>
            <person name="Duan Y."/>
            <person name="Cao H."/>
            <person name="Xiong S."/>
            <person name="Wang X."/>
            <person name="Wei L."/>
            <person name="Li C."/>
            <person name="Ma Q."/>
            <person name="Ju M."/>
            <person name="Zhao R."/>
            <person name="Li G."/>
            <person name="Mu C."/>
            <person name="Tian Q."/>
            <person name="Mei H."/>
            <person name="Zhang T."/>
            <person name="Gao T."/>
            <person name="Zhang H."/>
        </authorList>
    </citation>
    <scope>NUCLEOTIDE SEQUENCE</scope>
    <source>
        <strain evidence="2">G02</strain>
    </source>
</reference>
<dbReference type="InterPro" id="IPR012337">
    <property type="entry name" value="RNaseH-like_sf"/>
</dbReference>
<sequence>MGHGHSGTIPTGTQVRVTPRINNKQWSTISSSKNTRLVYRIAHKIEIHLGISSQANGQVEVTNRILVQGIKKRLDRAGGAWVEELTSVLWSYRTTPRGSTGEIPFTMVYGIEAIIPAELGMPSHRILHFDEEHNSQLLKENLDLIDELRDSLHTNSTIQKHNDKCSQQKGEGPPFPSRRPSTTKVGHPETNRKARP</sequence>
<gene>
    <name evidence="2" type="ORF">Sradi_3841500</name>
</gene>
<name>A0AAW2Q1G2_SESRA</name>
<organism evidence="2">
    <name type="scientific">Sesamum radiatum</name>
    <name type="common">Black benniseed</name>
    <dbReference type="NCBI Taxonomy" id="300843"/>
    <lineage>
        <taxon>Eukaryota</taxon>
        <taxon>Viridiplantae</taxon>
        <taxon>Streptophyta</taxon>
        <taxon>Embryophyta</taxon>
        <taxon>Tracheophyta</taxon>
        <taxon>Spermatophyta</taxon>
        <taxon>Magnoliopsida</taxon>
        <taxon>eudicotyledons</taxon>
        <taxon>Gunneridae</taxon>
        <taxon>Pentapetalae</taxon>
        <taxon>asterids</taxon>
        <taxon>lamiids</taxon>
        <taxon>Lamiales</taxon>
        <taxon>Pedaliaceae</taxon>
        <taxon>Sesamum</taxon>
    </lineage>
</organism>